<feature type="domain" description="Right handed beta helix" evidence="2">
    <location>
        <begin position="83"/>
        <end position="184"/>
    </location>
</feature>
<feature type="domain" description="Right handed beta helix" evidence="2">
    <location>
        <begin position="196"/>
        <end position="276"/>
    </location>
</feature>
<accession>A0ABV6YL73</accession>
<evidence type="ECO:0000259" key="2">
    <source>
        <dbReference type="Pfam" id="PF13229"/>
    </source>
</evidence>
<dbReference type="InterPro" id="IPR012334">
    <property type="entry name" value="Pectin_lyas_fold"/>
</dbReference>
<dbReference type="PANTHER" id="PTHR11319:SF35">
    <property type="entry name" value="OUTER MEMBRANE PROTEIN PMPC-RELATED"/>
    <property type="match status" value="1"/>
</dbReference>
<dbReference type="SUPFAM" id="SSF51126">
    <property type="entry name" value="Pectin lyase-like"/>
    <property type="match status" value="1"/>
</dbReference>
<reference evidence="3 4" key="1">
    <citation type="submission" date="2024-09" db="EMBL/GenBank/DDBJ databases">
        <authorList>
            <person name="D'Angelo T."/>
        </authorList>
    </citation>
    <scope>NUCLEOTIDE SEQUENCE [LARGE SCALE GENOMIC DNA]</scope>
    <source>
        <strain evidence="3">SAG AM-320-E07</strain>
    </source>
</reference>
<evidence type="ECO:0000256" key="1">
    <source>
        <dbReference type="SAM" id="SignalP"/>
    </source>
</evidence>
<dbReference type="PANTHER" id="PTHR11319">
    <property type="entry name" value="G PROTEIN-COUPLED RECEPTOR-RELATED"/>
    <property type="match status" value="1"/>
</dbReference>
<dbReference type="EMBL" id="JBHPKH010000070">
    <property type="protein sequence ID" value="MFC1573072.1"/>
    <property type="molecule type" value="Genomic_DNA"/>
</dbReference>
<organism evidence="3 4">
    <name type="scientific">Eiseniibacteriota bacterium</name>
    <dbReference type="NCBI Taxonomy" id="2212470"/>
    <lineage>
        <taxon>Bacteria</taxon>
        <taxon>Candidatus Eiseniibacteriota</taxon>
    </lineage>
</organism>
<gene>
    <name evidence="3" type="ORF">ACFL6M_05680</name>
</gene>
<comment type="caution">
    <text evidence="3">The sequence shown here is derived from an EMBL/GenBank/DDBJ whole genome shotgun (WGS) entry which is preliminary data.</text>
</comment>
<dbReference type="InterPro" id="IPR039448">
    <property type="entry name" value="Beta_helix"/>
</dbReference>
<feature type="signal peptide" evidence="1">
    <location>
        <begin position="1"/>
        <end position="22"/>
    </location>
</feature>
<dbReference type="InterPro" id="IPR011050">
    <property type="entry name" value="Pectin_lyase_fold/virulence"/>
</dbReference>
<name>A0ABV6YL73_UNCEI</name>
<sequence>MRLVKILTACLVILPAAISALATSSSATTHLVNPEGTGDYPTIHAAIGAAAPGDTVALTNGTFTGPGNKNIDYLGKAITVKSISGHPEVCIIDCEATYQDPHRGVHFHSAEGPQSLLEGVTIKNANLSGIGVCENGGAIRCEGTSAPTLRNCIFTANAACLGAGVFCADSSAPTLQYCTFSDNSAHREDLVGGGAGGGLGCIDDSSPVVTECIFSDNSAYSGGGVYLANDSHAELTGCTLLRNQGSYYGGGIGTANYSTLSVTSCTLVGNLAYGFGSGLACWSNVYAPY</sequence>
<proteinExistence type="predicted"/>
<evidence type="ECO:0000313" key="4">
    <source>
        <dbReference type="Proteomes" id="UP001593833"/>
    </source>
</evidence>
<keyword evidence="1" id="KW-0732">Signal</keyword>
<evidence type="ECO:0000313" key="3">
    <source>
        <dbReference type="EMBL" id="MFC1573072.1"/>
    </source>
</evidence>
<dbReference type="Proteomes" id="UP001593833">
    <property type="component" value="Unassembled WGS sequence"/>
</dbReference>
<feature type="chain" id="PRO_5046476867" evidence="1">
    <location>
        <begin position="23"/>
        <end position="289"/>
    </location>
</feature>
<protein>
    <submittedName>
        <fullName evidence="3">Right-handed parallel beta-helix repeat-containing protein</fullName>
    </submittedName>
</protein>
<dbReference type="Gene3D" id="2.160.20.10">
    <property type="entry name" value="Single-stranded right-handed beta-helix, Pectin lyase-like"/>
    <property type="match status" value="1"/>
</dbReference>
<dbReference type="Pfam" id="PF13229">
    <property type="entry name" value="Beta_helix"/>
    <property type="match status" value="2"/>
</dbReference>
<keyword evidence="4" id="KW-1185">Reference proteome</keyword>